<evidence type="ECO:0000259" key="1">
    <source>
        <dbReference type="Pfam" id="PF00535"/>
    </source>
</evidence>
<accession>A0A2M7XNA7</accession>
<dbReference type="CDD" id="cd04186">
    <property type="entry name" value="GT_2_like_c"/>
    <property type="match status" value="1"/>
</dbReference>
<comment type="caution">
    <text evidence="2">The sequence shown here is derived from an EMBL/GenBank/DDBJ whole genome shotgun (WGS) entry which is preliminary data.</text>
</comment>
<gene>
    <name evidence="2" type="ORF">CO168_02645</name>
</gene>
<feature type="domain" description="Glycosyltransferase 2-like" evidence="1">
    <location>
        <begin position="5"/>
        <end position="182"/>
    </location>
</feature>
<protein>
    <recommendedName>
        <fullName evidence="1">Glycosyltransferase 2-like domain-containing protein</fullName>
    </recommendedName>
</protein>
<dbReference type="EMBL" id="PFWO01000051">
    <property type="protein sequence ID" value="PJA50892.1"/>
    <property type="molecule type" value="Genomic_DNA"/>
</dbReference>
<dbReference type="InterPro" id="IPR029044">
    <property type="entry name" value="Nucleotide-diphossugar_trans"/>
</dbReference>
<proteinExistence type="predicted"/>
<evidence type="ECO:0000313" key="3">
    <source>
        <dbReference type="Proteomes" id="UP000230518"/>
    </source>
</evidence>
<dbReference type="SUPFAM" id="SSF53448">
    <property type="entry name" value="Nucleotide-diphospho-sugar transferases"/>
    <property type="match status" value="1"/>
</dbReference>
<dbReference type="PANTHER" id="PTHR43179:SF7">
    <property type="entry name" value="RHAMNOSYLTRANSFERASE WBBL"/>
    <property type="match status" value="1"/>
</dbReference>
<dbReference type="Gene3D" id="3.90.550.10">
    <property type="entry name" value="Spore Coat Polysaccharide Biosynthesis Protein SpsA, Chain A"/>
    <property type="match status" value="1"/>
</dbReference>
<dbReference type="InterPro" id="IPR001173">
    <property type="entry name" value="Glyco_trans_2-like"/>
</dbReference>
<name>A0A2M7XNA7_9BACT</name>
<reference evidence="3" key="1">
    <citation type="submission" date="2017-09" db="EMBL/GenBank/DDBJ databases">
        <title>Depth-based differentiation of microbial function through sediment-hosted aquifers and enrichment of novel symbionts in the deep terrestrial subsurface.</title>
        <authorList>
            <person name="Probst A.J."/>
            <person name="Ladd B."/>
            <person name="Jarett J.K."/>
            <person name="Geller-Mcgrath D.E."/>
            <person name="Sieber C.M.K."/>
            <person name="Emerson J.B."/>
            <person name="Anantharaman K."/>
            <person name="Thomas B.C."/>
            <person name="Malmstrom R."/>
            <person name="Stieglmeier M."/>
            <person name="Klingl A."/>
            <person name="Woyke T."/>
            <person name="Ryan C.M."/>
            <person name="Banfield J.F."/>
        </authorList>
    </citation>
    <scope>NUCLEOTIDE SEQUENCE [LARGE SCALE GENOMIC DNA]</scope>
</reference>
<sequence length="281" mass="32005">MSKLSIIIPTWNTADITIKCIEAINKFLPKDFFELIIVDNSSTDNTVSKIKKLIHSLKIENCKLKINSSNLGFSKANNIGAKIAVGDYLLFLNSDMELIDPSLIKMIDYLKLNPKVGLIGPQFLNPNLTIQGSVLPPQTPLNALKEYWLGSKGSYTKYYLNNTSSVNSISGGAILIKKEIFDQISGWDERYFFYYEDLELCRQVKKIGKEIIYFPESKVIHRHGASGTAIVDTPNQWRRLVPSSILYHGKLTHYLIISIIWTSQKWQEIFGKKQQKETLLQ</sequence>
<dbReference type="Pfam" id="PF00535">
    <property type="entry name" value="Glycos_transf_2"/>
    <property type="match status" value="1"/>
</dbReference>
<evidence type="ECO:0000313" key="2">
    <source>
        <dbReference type="EMBL" id="PJA50892.1"/>
    </source>
</evidence>
<dbReference type="Proteomes" id="UP000230518">
    <property type="component" value="Unassembled WGS sequence"/>
</dbReference>
<dbReference type="AlphaFoldDB" id="A0A2M7XNA7"/>
<dbReference type="PANTHER" id="PTHR43179">
    <property type="entry name" value="RHAMNOSYLTRANSFERASE WBBL"/>
    <property type="match status" value="1"/>
</dbReference>
<organism evidence="2 3">
    <name type="scientific">Candidatus Shapirobacteria bacterium CG_4_9_14_3_um_filter_36_12</name>
    <dbReference type="NCBI Taxonomy" id="1974877"/>
    <lineage>
        <taxon>Bacteria</taxon>
        <taxon>Candidatus Shapironibacteriota</taxon>
    </lineage>
</organism>